<evidence type="ECO:0008006" key="2">
    <source>
        <dbReference type="Google" id="ProtNLM"/>
    </source>
</evidence>
<dbReference type="AlphaFoldDB" id="A0A1J5RFW5"/>
<dbReference type="InterPro" id="IPR021317">
    <property type="entry name" value="DUF2917"/>
</dbReference>
<gene>
    <name evidence="1" type="ORF">GALL_270750</name>
</gene>
<reference evidence="1" key="1">
    <citation type="submission" date="2016-10" db="EMBL/GenBank/DDBJ databases">
        <title>Sequence of Gallionella enrichment culture.</title>
        <authorList>
            <person name="Poehlein A."/>
            <person name="Muehling M."/>
            <person name="Daniel R."/>
        </authorList>
    </citation>
    <scope>NUCLEOTIDE SEQUENCE</scope>
</reference>
<accession>A0A1J5RFW5</accession>
<name>A0A1J5RFW5_9ZZZZ</name>
<evidence type="ECO:0000313" key="1">
    <source>
        <dbReference type="EMBL" id="OIQ90996.1"/>
    </source>
</evidence>
<protein>
    <recommendedName>
        <fullName evidence="2">DUF2917 domain-containing protein</fullName>
    </recommendedName>
</protein>
<proteinExistence type="predicted"/>
<sequence>MTRIMRNWNDGELAVERRWITLNEGDSLRLRGAAGMRVQVAALATAAAPLLWLTEEGETDDVFLSAGDVHTLRRAGRVVASAWAPLRVRVAPCVAVSAAAAPVLRCVAAPAR</sequence>
<dbReference type="EMBL" id="MLJW01000273">
    <property type="protein sequence ID" value="OIQ90996.1"/>
    <property type="molecule type" value="Genomic_DNA"/>
</dbReference>
<dbReference type="Pfam" id="PF11142">
    <property type="entry name" value="DUF2917"/>
    <property type="match status" value="1"/>
</dbReference>
<comment type="caution">
    <text evidence="1">The sequence shown here is derived from an EMBL/GenBank/DDBJ whole genome shotgun (WGS) entry which is preliminary data.</text>
</comment>
<organism evidence="1">
    <name type="scientific">mine drainage metagenome</name>
    <dbReference type="NCBI Taxonomy" id="410659"/>
    <lineage>
        <taxon>unclassified sequences</taxon>
        <taxon>metagenomes</taxon>
        <taxon>ecological metagenomes</taxon>
    </lineage>
</organism>